<dbReference type="UniPathway" id="UPA00094"/>
<evidence type="ECO:0000259" key="10">
    <source>
        <dbReference type="Pfam" id="PF08541"/>
    </source>
</evidence>
<dbReference type="SUPFAM" id="SSF53901">
    <property type="entry name" value="Thiolase-like"/>
    <property type="match status" value="2"/>
</dbReference>
<reference evidence="11 12" key="1">
    <citation type="submission" date="2018-04" db="EMBL/GenBank/DDBJ databases">
        <authorList>
            <person name="Vogel A."/>
        </authorList>
    </citation>
    <scope>NUCLEOTIDE SEQUENCE [LARGE SCALE GENOMIC DNA]</scope>
</reference>
<feature type="active site" evidence="7">
    <location>
        <position position="370"/>
    </location>
</feature>
<keyword evidence="8" id="KW-0812">Transmembrane</keyword>
<dbReference type="PIRSF" id="PIRSF036417">
    <property type="entry name" value="3-ktacl-CoA_syn"/>
    <property type="match status" value="1"/>
</dbReference>
<dbReference type="GO" id="GO:0006633">
    <property type="term" value="P:fatty acid biosynthetic process"/>
    <property type="evidence" value="ECO:0007669"/>
    <property type="project" value="UniProtKB-UniPathway"/>
</dbReference>
<comment type="catalytic activity">
    <reaction evidence="5">
        <text>a very-long-chain acyl-CoA + malonyl-CoA + H(+) = a very-long-chain 3-oxoacyl-CoA + CO2 + CoA</text>
        <dbReference type="Rhea" id="RHEA:32727"/>
        <dbReference type="ChEBI" id="CHEBI:15378"/>
        <dbReference type="ChEBI" id="CHEBI:16526"/>
        <dbReference type="ChEBI" id="CHEBI:57287"/>
        <dbReference type="ChEBI" id="CHEBI:57384"/>
        <dbReference type="ChEBI" id="CHEBI:90725"/>
        <dbReference type="ChEBI" id="CHEBI:90736"/>
        <dbReference type="EC" id="2.3.1.199"/>
    </reaction>
</comment>
<sequence>MDILVAIILSALPLFVITLLITRSYLRRRDQCCYMLNYECYKPTDVDRQLTTDKSAMIVYRNRNLGVEEFRFLLQTMVNSGIGEKTYIPKNVLEGREASPALEDSVEELDDIMFQTLDRLFQNSGVSPQEIDVLVVNVSLLASAPSLTSRVVKRYKMREDVKTFNLSGMGCSASVVAIDLVHHLFKVYKNSFAVVVSSESFGANWYNGKERSMMLSNCLFRSGGCSMLFTNKAALRHRAILKLKHMVRTHIAASDEAYQCCMQMEDPQGLNGFNLNKRLPKVATKALVANFKVLVPKMLPYWETLRFVLVSALERRKFRLPAFFGRGAVNMKTGIEHFCLHPGGRAVIDGVGASLGLSEYDLEPTRMSLHRWGNTSAGGLWYVLGYMEAKKRLKKGDRILMVSLGAGFKCNNCVWEVVKDSGDPNVWEDCIHSYPPKILVNPFMEKYDWVNDPCLSFVRSIA</sequence>
<evidence type="ECO:0000259" key="9">
    <source>
        <dbReference type="Pfam" id="PF08392"/>
    </source>
</evidence>
<dbReference type="InterPro" id="IPR012392">
    <property type="entry name" value="3-ktacl-CoA_syn"/>
</dbReference>
<dbReference type="AlphaFoldDB" id="A0A484NDA8"/>
<feature type="active site" evidence="7">
    <location>
        <position position="337"/>
    </location>
</feature>
<evidence type="ECO:0000256" key="2">
    <source>
        <dbReference type="ARBA" id="ARBA00005531"/>
    </source>
</evidence>
<evidence type="ECO:0000256" key="1">
    <source>
        <dbReference type="ARBA" id="ARBA00005194"/>
    </source>
</evidence>
<accession>A0A484NDA8</accession>
<dbReference type="EMBL" id="OOIL02006662">
    <property type="protein sequence ID" value="VFQ99381.1"/>
    <property type="molecule type" value="Genomic_DNA"/>
</dbReference>
<dbReference type="PANTHER" id="PTHR31561">
    <property type="entry name" value="3-KETOACYL-COA SYNTHASE"/>
    <property type="match status" value="1"/>
</dbReference>
<keyword evidence="12" id="KW-1185">Reference proteome</keyword>
<feature type="domain" description="Beta-ketoacyl-[acyl-carrier-protein] synthase III C-terminal" evidence="10">
    <location>
        <begin position="334"/>
        <end position="416"/>
    </location>
</feature>
<evidence type="ECO:0000313" key="12">
    <source>
        <dbReference type="Proteomes" id="UP000595140"/>
    </source>
</evidence>
<proteinExistence type="inferred from homology"/>
<dbReference type="OrthoDB" id="329835at2759"/>
<feature type="active site" evidence="7">
    <location>
        <position position="341"/>
    </location>
</feature>
<protein>
    <recommendedName>
        <fullName evidence="6">3-ketoacyl-CoA synthase</fullName>
        <ecNumber evidence="6">2.3.1.-</ecNumber>
    </recommendedName>
</protein>
<dbReference type="InterPro" id="IPR016039">
    <property type="entry name" value="Thiolase-like"/>
</dbReference>
<comment type="pathway">
    <text evidence="1 6">Lipid metabolism; fatty acid biosynthesis.</text>
</comment>
<gene>
    <name evidence="11" type="ORF">CCAM_LOCUS41157</name>
</gene>
<keyword evidence="4 6" id="KW-0012">Acyltransferase</keyword>
<dbReference type="Proteomes" id="UP000595140">
    <property type="component" value="Unassembled WGS sequence"/>
</dbReference>
<feature type="active site" evidence="7">
    <location>
        <position position="171"/>
    </location>
</feature>
<dbReference type="CDD" id="cd00831">
    <property type="entry name" value="CHS_like"/>
    <property type="match status" value="1"/>
</dbReference>
<keyword evidence="3 6" id="KW-0808">Transferase</keyword>
<keyword evidence="8" id="KW-1133">Transmembrane helix</keyword>
<dbReference type="Gene3D" id="3.40.47.10">
    <property type="match status" value="1"/>
</dbReference>
<evidence type="ECO:0000313" key="11">
    <source>
        <dbReference type="EMBL" id="VFQ99381.1"/>
    </source>
</evidence>
<evidence type="ECO:0000256" key="4">
    <source>
        <dbReference type="ARBA" id="ARBA00023315"/>
    </source>
</evidence>
<feature type="transmembrane region" description="Helical" evidence="8">
    <location>
        <begin position="163"/>
        <end position="185"/>
    </location>
</feature>
<feature type="transmembrane region" description="Helical" evidence="8">
    <location>
        <begin position="6"/>
        <end position="26"/>
    </location>
</feature>
<dbReference type="EC" id="2.3.1.-" evidence="6"/>
<evidence type="ECO:0000256" key="7">
    <source>
        <dbReference type="PIRSR" id="PIRSR036417-1"/>
    </source>
</evidence>
<dbReference type="Pfam" id="PF08541">
    <property type="entry name" value="ACP_syn_III_C"/>
    <property type="match status" value="1"/>
</dbReference>
<keyword evidence="8" id="KW-0472">Membrane</keyword>
<dbReference type="GO" id="GO:0016020">
    <property type="term" value="C:membrane"/>
    <property type="evidence" value="ECO:0007669"/>
    <property type="project" value="InterPro"/>
</dbReference>
<evidence type="ECO:0000256" key="8">
    <source>
        <dbReference type="SAM" id="Phobius"/>
    </source>
</evidence>
<feature type="active site" evidence="7">
    <location>
        <position position="250"/>
    </location>
</feature>
<evidence type="ECO:0000256" key="3">
    <source>
        <dbReference type="ARBA" id="ARBA00022679"/>
    </source>
</evidence>
<dbReference type="InterPro" id="IPR013601">
    <property type="entry name" value="FAE1_typ3_polyketide_synth"/>
</dbReference>
<feature type="domain" description="FAE" evidence="9">
    <location>
        <begin position="25"/>
        <end position="314"/>
    </location>
</feature>
<name>A0A484NDA8_9ASTE</name>
<evidence type="ECO:0000256" key="6">
    <source>
        <dbReference type="PIRNR" id="PIRNR036417"/>
    </source>
</evidence>
<dbReference type="GO" id="GO:0009922">
    <property type="term" value="F:fatty acid elongase activity"/>
    <property type="evidence" value="ECO:0007669"/>
    <property type="project" value="UniProtKB-EC"/>
</dbReference>
<organism evidence="11 12">
    <name type="scientific">Cuscuta campestris</name>
    <dbReference type="NCBI Taxonomy" id="132261"/>
    <lineage>
        <taxon>Eukaryota</taxon>
        <taxon>Viridiplantae</taxon>
        <taxon>Streptophyta</taxon>
        <taxon>Embryophyta</taxon>
        <taxon>Tracheophyta</taxon>
        <taxon>Spermatophyta</taxon>
        <taxon>Magnoliopsida</taxon>
        <taxon>eudicotyledons</taxon>
        <taxon>Gunneridae</taxon>
        <taxon>Pentapetalae</taxon>
        <taxon>asterids</taxon>
        <taxon>lamiids</taxon>
        <taxon>Solanales</taxon>
        <taxon>Convolvulaceae</taxon>
        <taxon>Cuscuteae</taxon>
        <taxon>Cuscuta</taxon>
        <taxon>Cuscuta subgen. Grammica</taxon>
        <taxon>Cuscuta sect. Cleistogrammica</taxon>
    </lineage>
</organism>
<evidence type="ECO:0000256" key="5">
    <source>
        <dbReference type="ARBA" id="ARBA00047375"/>
    </source>
</evidence>
<comment type="similarity">
    <text evidence="2 6">Belongs to the thiolase-like superfamily. Chalcone/stilbene synthases family.</text>
</comment>
<feature type="active site" evidence="7">
    <location>
        <position position="374"/>
    </location>
</feature>
<dbReference type="Pfam" id="PF08392">
    <property type="entry name" value="FAE1_CUT1_RppA"/>
    <property type="match status" value="1"/>
</dbReference>
<dbReference type="InterPro" id="IPR013747">
    <property type="entry name" value="ACP_syn_III_C"/>
</dbReference>